<organism evidence="1">
    <name type="scientific">Mimivirus LCMiAC02</name>
    <dbReference type="NCBI Taxonomy" id="2506609"/>
    <lineage>
        <taxon>Viruses</taxon>
        <taxon>Varidnaviria</taxon>
        <taxon>Bamfordvirae</taxon>
        <taxon>Nucleocytoviricota</taxon>
        <taxon>Megaviricetes</taxon>
        <taxon>Imitervirales</taxon>
        <taxon>Mimiviridae</taxon>
        <taxon>Klosneuvirinae</taxon>
    </lineage>
</organism>
<sequence>MMITKHFKSNLSKDHVMLKYPMIFDGPHKATFIMIMYDNLTEHIKILKQIIAYARNNKIQWILITVFGKYNPPINATIYKKNKELCCHLADFEDFYIFNMNTIIELNKIYVTKKKKKKNGWVFKETLNTKKINKHNKLKTYSKKQYTKKNKSLEDSWDII</sequence>
<evidence type="ECO:0000313" key="1">
    <source>
        <dbReference type="EMBL" id="QBK89475.1"/>
    </source>
</evidence>
<proteinExistence type="predicted"/>
<protein>
    <submittedName>
        <fullName evidence="1">Uncharacterized protein</fullName>
    </submittedName>
</protein>
<gene>
    <name evidence="1" type="ORF">LCMiAC02_05700</name>
</gene>
<reference evidence="1" key="1">
    <citation type="journal article" date="2019" name="MBio">
        <title>Virus Genomes from Deep Sea Sediments Expand the Ocean Megavirome and Support Independent Origins of Viral Gigantism.</title>
        <authorList>
            <person name="Backstrom D."/>
            <person name="Yutin N."/>
            <person name="Jorgensen S.L."/>
            <person name="Dharamshi J."/>
            <person name="Homa F."/>
            <person name="Zaremba-Niedwiedzka K."/>
            <person name="Spang A."/>
            <person name="Wolf Y.I."/>
            <person name="Koonin E.V."/>
            <person name="Ettema T.J."/>
        </authorList>
    </citation>
    <scope>NUCLEOTIDE SEQUENCE</scope>
</reference>
<accession>A0A481Z239</accession>
<name>A0A481Z239_9VIRU</name>
<dbReference type="EMBL" id="MK500425">
    <property type="protein sequence ID" value="QBK89475.1"/>
    <property type="molecule type" value="Genomic_DNA"/>
</dbReference>